<evidence type="ECO:0000256" key="1">
    <source>
        <dbReference type="ARBA" id="ARBA00022475"/>
    </source>
</evidence>
<dbReference type="AlphaFoldDB" id="A0A917G0X5"/>
<dbReference type="Pfam" id="PF14041">
    <property type="entry name" value="Lipoprotein_21"/>
    <property type="match status" value="1"/>
</dbReference>
<evidence type="ECO:0000256" key="5">
    <source>
        <dbReference type="ARBA" id="ARBA00023288"/>
    </source>
</evidence>
<evidence type="ECO:0000256" key="6">
    <source>
        <dbReference type="SAM" id="MobiDB-lite"/>
    </source>
</evidence>
<gene>
    <name evidence="8" type="ORF">GCM10007304_33950</name>
</gene>
<dbReference type="RefSeq" id="WP_188545990.1">
    <property type="nucleotide sequence ID" value="NZ_BMCU01000003.1"/>
</dbReference>
<keyword evidence="2 7" id="KW-0732">Signal</keyword>
<evidence type="ECO:0000256" key="2">
    <source>
        <dbReference type="ARBA" id="ARBA00022729"/>
    </source>
</evidence>
<evidence type="ECO:0008006" key="10">
    <source>
        <dbReference type="Google" id="ProtNLM"/>
    </source>
</evidence>
<feature type="chain" id="PRO_5038876324" description="LppP/LprE family lipoprotein" evidence="7">
    <location>
        <begin position="20"/>
        <end position="262"/>
    </location>
</feature>
<evidence type="ECO:0000256" key="7">
    <source>
        <dbReference type="SAM" id="SignalP"/>
    </source>
</evidence>
<feature type="compositionally biased region" description="Low complexity" evidence="6">
    <location>
        <begin position="39"/>
        <end position="79"/>
    </location>
</feature>
<reference evidence="8" key="1">
    <citation type="journal article" date="2014" name="Int. J. Syst. Evol. Microbiol.">
        <title>Complete genome sequence of Corynebacterium casei LMG S-19264T (=DSM 44701T), isolated from a smear-ripened cheese.</title>
        <authorList>
            <consortium name="US DOE Joint Genome Institute (JGI-PGF)"/>
            <person name="Walter F."/>
            <person name="Albersmeier A."/>
            <person name="Kalinowski J."/>
            <person name="Ruckert C."/>
        </authorList>
    </citation>
    <scope>NUCLEOTIDE SEQUENCE</scope>
    <source>
        <strain evidence="8">CCM 7905</strain>
    </source>
</reference>
<evidence type="ECO:0000256" key="3">
    <source>
        <dbReference type="ARBA" id="ARBA00023136"/>
    </source>
</evidence>
<keyword evidence="1" id="KW-1003">Cell membrane</keyword>
<evidence type="ECO:0000313" key="8">
    <source>
        <dbReference type="EMBL" id="GGG16983.1"/>
    </source>
</evidence>
<dbReference type="PROSITE" id="PS51257">
    <property type="entry name" value="PROKAR_LIPOPROTEIN"/>
    <property type="match status" value="1"/>
</dbReference>
<reference evidence="8" key="2">
    <citation type="submission" date="2020-09" db="EMBL/GenBank/DDBJ databases">
        <authorList>
            <person name="Sun Q."/>
            <person name="Sedlacek I."/>
        </authorList>
    </citation>
    <scope>NUCLEOTIDE SEQUENCE</scope>
    <source>
        <strain evidence="8">CCM 7905</strain>
    </source>
</reference>
<feature type="signal peptide" evidence="7">
    <location>
        <begin position="1"/>
        <end position="19"/>
    </location>
</feature>
<evidence type="ECO:0000256" key="4">
    <source>
        <dbReference type="ARBA" id="ARBA00023139"/>
    </source>
</evidence>
<organism evidence="8 9">
    <name type="scientific">Rhodococcoides trifolii</name>
    <dbReference type="NCBI Taxonomy" id="908250"/>
    <lineage>
        <taxon>Bacteria</taxon>
        <taxon>Bacillati</taxon>
        <taxon>Actinomycetota</taxon>
        <taxon>Actinomycetes</taxon>
        <taxon>Mycobacteriales</taxon>
        <taxon>Nocardiaceae</taxon>
        <taxon>Rhodococcoides</taxon>
    </lineage>
</organism>
<dbReference type="InterPro" id="IPR025971">
    <property type="entry name" value="LppP/LprE"/>
</dbReference>
<name>A0A917G0X5_9NOCA</name>
<proteinExistence type="predicted"/>
<keyword evidence="9" id="KW-1185">Reference proteome</keyword>
<evidence type="ECO:0000313" key="9">
    <source>
        <dbReference type="Proteomes" id="UP000654257"/>
    </source>
</evidence>
<feature type="region of interest" description="Disordered" evidence="6">
    <location>
        <begin position="27"/>
        <end position="126"/>
    </location>
</feature>
<sequence>MIGQRSRLALFSLALCACASVSCGSTETTAVPPLPASPPLSSVGAPASTTAPVPTTAPASDAESVSSGSDVVDSSGSDVVDAEPESGGGVAATPAPAGPAPGADQPGTESPPAGGGPAPAPIPQSEWCLDPESAAVLDALAGLGTDSQGLRFVAGWWDHTTVAAGCPSLNWVLARGDDQDMRAPDNFYLFFDAQGTYLGPATPEFHTNSHLTASTDDSATILFQSAESLPDHSAPAHVSTVTYTLDNGVIVVDGQLPAADWG</sequence>
<accession>A0A917G0X5</accession>
<dbReference type="EMBL" id="BMCU01000003">
    <property type="protein sequence ID" value="GGG16983.1"/>
    <property type="molecule type" value="Genomic_DNA"/>
</dbReference>
<keyword evidence="5" id="KW-0449">Lipoprotein</keyword>
<feature type="compositionally biased region" description="Low complexity" evidence="6">
    <location>
        <begin position="91"/>
        <end position="107"/>
    </location>
</feature>
<dbReference type="Proteomes" id="UP000654257">
    <property type="component" value="Unassembled WGS sequence"/>
</dbReference>
<protein>
    <recommendedName>
        <fullName evidence="10">LppP/LprE family lipoprotein</fullName>
    </recommendedName>
</protein>
<keyword evidence="3" id="KW-0472">Membrane</keyword>
<comment type="caution">
    <text evidence="8">The sequence shown here is derived from an EMBL/GenBank/DDBJ whole genome shotgun (WGS) entry which is preliminary data.</text>
</comment>
<keyword evidence="4" id="KW-0564">Palmitate</keyword>